<dbReference type="PANTHER" id="PTHR11748:SF103">
    <property type="entry name" value="GLYCOLATE OXIDASE SUBUNIT GLCE"/>
    <property type="match status" value="1"/>
</dbReference>
<dbReference type="SUPFAM" id="SSF55103">
    <property type="entry name" value="FAD-linked oxidases, C-terminal domain"/>
    <property type="match status" value="1"/>
</dbReference>
<name>A0A7W9CV09_9HYPH</name>
<evidence type="ECO:0000256" key="2">
    <source>
        <dbReference type="ARBA" id="ARBA00022827"/>
    </source>
</evidence>
<gene>
    <name evidence="4" type="ORF">GGQ63_001206</name>
</gene>
<accession>A0A7W9CV09</accession>
<evidence type="ECO:0000313" key="5">
    <source>
        <dbReference type="Proteomes" id="UP000523821"/>
    </source>
</evidence>
<keyword evidence="2" id="KW-0274">FAD</keyword>
<evidence type="ECO:0000259" key="3">
    <source>
        <dbReference type="PROSITE" id="PS51387"/>
    </source>
</evidence>
<dbReference type="InterPro" id="IPR016169">
    <property type="entry name" value="FAD-bd_PCMH_sub2"/>
</dbReference>
<dbReference type="GO" id="GO:0071949">
    <property type="term" value="F:FAD binding"/>
    <property type="evidence" value="ECO:0007669"/>
    <property type="project" value="InterPro"/>
</dbReference>
<proteinExistence type="predicted"/>
<dbReference type="InterPro" id="IPR006094">
    <property type="entry name" value="Oxid_FAD_bind_N"/>
</dbReference>
<dbReference type="InterPro" id="IPR016166">
    <property type="entry name" value="FAD-bd_PCMH"/>
</dbReference>
<reference evidence="4 5" key="1">
    <citation type="submission" date="2020-08" db="EMBL/GenBank/DDBJ databases">
        <title>Genomic Encyclopedia of Type Strains, Phase IV (KMG-IV): sequencing the most valuable type-strain genomes for metagenomic binning, comparative biology and taxonomic classification.</title>
        <authorList>
            <person name="Goeker M."/>
        </authorList>
    </citation>
    <scope>NUCLEOTIDE SEQUENCE [LARGE SCALE GENOMIC DNA]</scope>
    <source>
        <strain evidence="4 5">DSM 16268</strain>
    </source>
</reference>
<keyword evidence="1" id="KW-0285">Flavoprotein</keyword>
<dbReference type="InterPro" id="IPR016164">
    <property type="entry name" value="FAD-linked_Oxase-like_C"/>
</dbReference>
<dbReference type="GO" id="GO:0003824">
    <property type="term" value="F:catalytic activity"/>
    <property type="evidence" value="ECO:0007669"/>
    <property type="project" value="InterPro"/>
</dbReference>
<feature type="domain" description="FAD-binding PCMH-type" evidence="3">
    <location>
        <begin position="1"/>
        <end position="180"/>
    </location>
</feature>
<dbReference type="InterPro" id="IPR036318">
    <property type="entry name" value="FAD-bd_PCMH-like_sf"/>
</dbReference>
<dbReference type="Gene3D" id="3.30.465.10">
    <property type="match status" value="1"/>
</dbReference>
<comment type="caution">
    <text evidence="4">The sequence shown here is derived from an EMBL/GenBank/DDBJ whole genome shotgun (WGS) entry which is preliminary data.</text>
</comment>
<organism evidence="4 5">
    <name type="scientific">Prosthecomicrobium pneumaticum</name>
    <dbReference type="NCBI Taxonomy" id="81895"/>
    <lineage>
        <taxon>Bacteria</taxon>
        <taxon>Pseudomonadati</taxon>
        <taxon>Pseudomonadota</taxon>
        <taxon>Alphaproteobacteria</taxon>
        <taxon>Hyphomicrobiales</taxon>
        <taxon>Kaistiaceae</taxon>
        <taxon>Prosthecomicrobium</taxon>
    </lineage>
</organism>
<dbReference type="SUPFAM" id="SSF56176">
    <property type="entry name" value="FAD-binding/transporter-associated domain-like"/>
    <property type="match status" value="1"/>
</dbReference>
<dbReference type="Proteomes" id="UP000523821">
    <property type="component" value="Unassembled WGS sequence"/>
</dbReference>
<dbReference type="AlphaFoldDB" id="A0A7W9CV09"/>
<dbReference type="PANTHER" id="PTHR11748">
    <property type="entry name" value="D-LACTATE DEHYDROGENASE"/>
    <property type="match status" value="1"/>
</dbReference>
<dbReference type="RefSeq" id="WP_183853553.1">
    <property type="nucleotide sequence ID" value="NZ_JACHOO010000002.1"/>
</dbReference>
<dbReference type="EMBL" id="JACHOO010000002">
    <property type="protein sequence ID" value="MBB5752154.1"/>
    <property type="molecule type" value="Genomic_DNA"/>
</dbReference>
<keyword evidence="5" id="KW-1185">Reference proteome</keyword>
<evidence type="ECO:0000256" key="1">
    <source>
        <dbReference type="ARBA" id="ARBA00022630"/>
    </source>
</evidence>
<protein>
    <submittedName>
        <fullName evidence="4">Glycolate oxidase FAD binding subunit</fullName>
    </submittedName>
</protein>
<dbReference type="PROSITE" id="PS51387">
    <property type="entry name" value="FAD_PCMH"/>
    <property type="match status" value="1"/>
</dbReference>
<evidence type="ECO:0000313" key="4">
    <source>
        <dbReference type="EMBL" id="MBB5752154.1"/>
    </source>
</evidence>
<dbReference type="Pfam" id="PF01565">
    <property type="entry name" value="FAD_binding_4"/>
    <property type="match status" value="1"/>
</dbReference>
<sequence length="391" mass="39869">MSVLLPASEAEAEAIIGEAAAARAPLAIEGGGTRPTGRPVQAERTIATRALSGITLYEPAEMVIAARAGTPLAEVEAALAANRQRLAFEPMDHRPLLGTAGEPTIGGVAAANVSGPRRIHSGAARDSLIGIRFVNGRGETVKSGGRVMKNVTGLDLVKFLAGARGSLGLLTEVTFKVLPEAETETTLVIAGLDAERGVAALSAALGTPWEVTGAAHLPAEPGDVSHTVMRLEGFAPSVAYRRERLAAALAAFGPAELLEGEDSRALWAAIRDVRLLAAPPGKAVWRLSVPPMEGPAVGRRLEAALGSRLLYDWGGGLIWASADETGDAGAAAMRAAAAAAGGHATLVRAGPATRAAVAAFTPDPAPLAALARQVKTVFDPAGIFPAVFDAA</sequence>